<dbReference type="InterPro" id="IPR002104">
    <property type="entry name" value="Integrase_catalytic"/>
</dbReference>
<feature type="domain" description="Core-binding (CB)" evidence="7">
    <location>
        <begin position="92"/>
        <end position="173"/>
    </location>
</feature>
<sequence length="402" mass="44082">MLTNAAVKAAGARSRAYKIFDERGLHLFVAPNGRKSWRMKFRLDGREQLLSFGTWPELSLAEARTRCDAARMRLDRGEDPRAGASAPVAAPATFESVARDWHALRAPRWSTVHAADVLASLERDLFPAIGATPIGAIDAQQLLELIQRVEARGAIETARRLRQRAAGIFAYARRKKMVAENPAADLADDLALRPPPRRQPALLELEQLHALIAACSGARAGPLIKTAHLFLALTAVRLEALRGARWEEIEDIDGDAPVWRVPAARMKLTRAKKGEAAFDHLVPLVPAAITLLRAAAGFPGAGQGMPCQGLIFTGRSGQLPIGESAIGDLIDRAGFSGQHVPHGWRASFSTILNEHFPVERDVIDQALGHAPRNKVEAAYNRAQQLQRRRWIFERWAELVIAA</sequence>
<dbReference type="PANTHER" id="PTHR30629">
    <property type="entry name" value="PROPHAGE INTEGRASE"/>
    <property type="match status" value="1"/>
</dbReference>
<dbReference type="Gene3D" id="1.10.443.10">
    <property type="entry name" value="Intergrase catalytic core"/>
    <property type="match status" value="1"/>
</dbReference>
<evidence type="ECO:0000259" key="7">
    <source>
        <dbReference type="PROSITE" id="PS51900"/>
    </source>
</evidence>
<dbReference type="InterPro" id="IPR013762">
    <property type="entry name" value="Integrase-like_cat_sf"/>
</dbReference>
<evidence type="ECO:0000313" key="9">
    <source>
        <dbReference type="Proteomes" id="UP000032300"/>
    </source>
</evidence>
<dbReference type="Gene3D" id="1.10.150.130">
    <property type="match status" value="1"/>
</dbReference>
<keyword evidence="3 5" id="KW-0238">DNA-binding</keyword>
<evidence type="ECO:0000259" key="6">
    <source>
        <dbReference type="PROSITE" id="PS51898"/>
    </source>
</evidence>
<dbReference type="SUPFAM" id="SSF56349">
    <property type="entry name" value="DNA breaking-rejoining enzymes"/>
    <property type="match status" value="1"/>
</dbReference>
<dbReference type="Pfam" id="PF22022">
    <property type="entry name" value="Phage_int_M"/>
    <property type="match status" value="1"/>
</dbReference>
<dbReference type="Proteomes" id="UP000032300">
    <property type="component" value="Chromosome"/>
</dbReference>
<evidence type="ECO:0000256" key="5">
    <source>
        <dbReference type="PROSITE-ProRule" id="PRU01248"/>
    </source>
</evidence>
<organism evidence="8 9">
    <name type="scientific">Sphingomonas hengshuiensis</name>
    <dbReference type="NCBI Taxonomy" id="1609977"/>
    <lineage>
        <taxon>Bacteria</taxon>
        <taxon>Pseudomonadati</taxon>
        <taxon>Pseudomonadota</taxon>
        <taxon>Alphaproteobacteria</taxon>
        <taxon>Sphingomonadales</taxon>
        <taxon>Sphingomonadaceae</taxon>
        <taxon>Sphingomonas</taxon>
    </lineage>
</organism>
<protein>
    <submittedName>
        <fullName evidence="8">Integrase</fullName>
    </submittedName>
</protein>
<dbReference type="GO" id="GO:0006310">
    <property type="term" value="P:DNA recombination"/>
    <property type="evidence" value="ECO:0007669"/>
    <property type="project" value="UniProtKB-KW"/>
</dbReference>
<feature type="domain" description="Tyr recombinase" evidence="6">
    <location>
        <begin position="198"/>
        <end position="393"/>
    </location>
</feature>
<dbReference type="PROSITE" id="PS51898">
    <property type="entry name" value="TYR_RECOMBINASE"/>
    <property type="match status" value="1"/>
</dbReference>
<evidence type="ECO:0000256" key="3">
    <source>
        <dbReference type="ARBA" id="ARBA00023125"/>
    </source>
</evidence>
<dbReference type="InterPro" id="IPR011010">
    <property type="entry name" value="DNA_brk_join_enz"/>
</dbReference>
<dbReference type="GO" id="GO:0015074">
    <property type="term" value="P:DNA integration"/>
    <property type="evidence" value="ECO:0007669"/>
    <property type="project" value="UniProtKB-KW"/>
</dbReference>
<dbReference type="Pfam" id="PF13356">
    <property type="entry name" value="Arm-DNA-bind_3"/>
    <property type="match status" value="1"/>
</dbReference>
<dbReference type="InterPro" id="IPR044068">
    <property type="entry name" value="CB"/>
</dbReference>
<reference evidence="8 9" key="2">
    <citation type="submission" date="2015-02" db="EMBL/GenBank/DDBJ databases">
        <title>The complete genome of Sphingomonas hengshuiensis sp. WHSC-8 isolated from soil of Hengshui Lake.</title>
        <authorList>
            <person name="Wei S."/>
            <person name="Guo J."/>
            <person name="Su C."/>
            <person name="Wu R."/>
            <person name="Zhang Z."/>
            <person name="Liang K."/>
            <person name="Li H."/>
            <person name="Wang T."/>
            <person name="Liu H."/>
            <person name="Zhang C."/>
            <person name="Li Z."/>
            <person name="Wang Q."/>
            <person name="Meng J."/>
        </authorList>
    </citation>
    <scope>NUCLEOTIDE SEQUENCE [LARGE SCALE GENOMIC DNA]</scope>
    <source>
        <strain evidence="8 9">WHSC-8</strain>
    </source>
</reference>
<dbReference type="Pfam" id="PF00589">
    <property type="entry name" value="Phage_integrase"/>
    <property type="match status" value="1"/>
</dbReference>
<dbReference type="OrthoDB" id="7388552at2"/>
<evidence type="ECO:0000256" key="4">
    <source>
        <dbReference type="ARBA" id="ARBA00023172"/>
    </source>
</evidence>
<dbReference type="InterPro" id="IPR050808">
    <property type="entry name" value="Phage_Integrase"/>
</dbReference>
<dbReference type="InterPro" id="IPR010998">
    <property type="entry name" value="Integrase_recombinase_N"/>
</dbReference>
<evidence type="ECO:0000256" key="2">
    <source>
        <dbReference type="ARBA" id="ARBA00022908"/>
    </source>
</evidence>
<accession>A0A7U4LFV6</accession>
<name>A0A7U4LFV6_9SPHN</name>
<dbReference type="AlphaFoldDB" id="A0A7U4LFV6"/>
<dbReference type="InterPro" id="IPR053876">
    <property type="entry name" value="Phage_int_M"/>
</dbReference>
<keyword evidence="4" id="KW-0233">DNA recombination</keyword>
<evidence type="ECO:0000256" key="1">
    <source>
        <dbReference type="ARBA" id="ARBA00008857"/>
    </source>
</evidence>
<dbReference type="Gene3D" id="3.30.160.390">
    <property type="entry name" value="Integrase, DNA-binding domain"/>
    <property type="match status" value="1"/>
</dbReference>
<evidence type="ECO:0000313" key="8">
    <source>
        <dbReference type="EMBL" id="AJP72912.1"/>
    </source>
</evidence>
<dbReference type="InterPro" id="IPR038488">
    <property type="entry name" value="Integrase_DNA-bd_sf"/>
</dbReference>
<gene>
    <name evidence="8" type="ORF">TS85_15630</name>
</gene>
<dbReference type="PANTHER" id="PTHR30629:SF2">
    <property type="entry name" value="PROPHAGE INTEGRASE INTS-RELATED"/>
    <property type="match status" value="1"/>
</dbReference>
<dbReference type="PROSITE" id="PS51900">
    <property type="entry name" value="CB"/>
    <property type="match status" value="1"/>
</dbReference>
<dbReference type="InterPro" id="IPR025166">
    <property type="entry name" value="Integrase_DNA_bind_dom"/>
</dbReference>
<keyword evidence="2" id="KW-0229">DNA integration</keyword>
<dbReference type="CDD" id="cd00801">
    <property type="entry name" value="INT_P4_C"/>
    <property type="match status" value="1"/>
</dbReference>
<proteinExistence type="inferred from homology"/>
<dbReference type="GO" id="GO:0003677">
    <property type="term" value="F:DNA binding"/>
    <property type="evidence" value="ECO:0007669"/>
    <property type="project" value="UniProtKB-UniRule"/>
</dbReference>
<comment type="similarity">
    <text evidence="1">Belongs to the 'phage' integrase family.</text>
</comment>
<dbReference type="KEGG" id="sphi:TS85_15630"/>
<dbReference type="EMBL" id="CP010836">
    <property type="protein sequence ID" value="AJP72912.1"/>
    <property type="molecule type" value="Genomic_DNA"/>
</dbReference>
<keyword evidence="9" id="KW-1185">Reference proteome</keyword>
<dbReference type="RefSeq" id="WP_044333478.1">
    <property type="nucleotide sequence ID" value="NZ_CP010836.1"/>
</dbReference>
<reference evidence="8 9" key="1">
    <citation type="journal article" date="2015" name="Int. J. Syst. Evol. Microbiol.">
        <title>Sphingomonas hengshuiensis sp. nov., isolated from lake wetland.</title>
        <authorList>
            <person name="Wei S."/>
            <person name="Wang T."/>
            <person name="Liu H."/>
            <person name="Zhang C."/>
            <person name="Guo J."/>
            <person name="Wang Q."/>
            <person name="Liang K."/>
            <person name="Zhang Z."/>
        </authorList>
    </citation>
    <scope>NUCLEOTIDE SEQUENCE [LARGE SCALE GENOMIC DNA]</scope>
    <source>
        <strain evidence="8 9">WHSC-8</strain>
    </source>
</reference>